<dbReference type="GO" id="GO:0016787">
    <property type="term" value="F:hydrolase activity"/>
    <property type="evidence" value="ECO:0007669"/>
    <property type="project" value="UniProtKB-KW"/>
</dbReference>
<sequence length="266" mass="28285">MLVVALVALGAIAFSYWQGQNAYDSVAQEVFEPPADIEGAALADITVDWDKLKAINPDTVGWVYIPGTAVNYPIVHTTDDEKYLTTDFNGQQTWGATYGSIFLSAANAADFSDANNIVYGHHLNNGSMFAAITGFDNADQFNAHRTAYILTPQGNFKLRTFSLVHVAADDPLAQTAFASDEERTAYLQDKIDRSVVAASGVPSPADIAHMFAFATCDNLPSDGRYVLFSYIEESTVPNVAAVGGTDAALDPDAAAAVGDASKEIAA</sequence>
<dbReference type="NCBIfam" id="TIGR03064">
    <property type="entry name" value="sortase_srtB"/>
    <property type="match status" value="1"/>
</dbReference>
<accession>A0A842JJV9</accession>
<dbReference type="CDD" id="cd05826">
    <property type="entry name" value="Sortase_B"/>
    <property type="match status" value="1"/>
</dbReference>
<evidence type="ECO:0000313" key="1">
    <source>
        <dbReference type="EMBL" id="MBC2890108.1"/>
    </source>
</evidence>
<dbReference type="EC" id="3.4.22.71" evidence="1"/>
<keyword evidence="2" id="KW-1185">Reference proteome</keyword>
<evidence type="ECO:0000313" key="2">
    <source>
        <dbReference type="Proteomes" id="UP000587396"/>
    </source>
</evidence>
<dbReference type="Gene3D" id="2.40.260.10">
    <property type="entry name" value="Sortase"/>
    <property type="match status" value="1"/>
</dbReference>
<organism evidence="1 2">
    <name type="scientific">Gordonibacter massiliensis</name>
    <name type="common">ex Traore et al. 2017</name>
    <dbReference type="NCBI Taxonomy" id="1841863"/>
    <lineage>
        <taxon>Bacteria</taxon>
        <taxon>Bacillati</taxon>
        <taxon>Actinomycetota</taxon>
        <taxon>Coriobacteriia</taxon>
        <taxon>Eggerthellales</taxon>
        <taxon>Eggerthellaceae</taxon>
        <taxon>Gordonibacter</taxon>
    </lineage>
</organism>
<protein>
    <submittedName>
        <fullName evidence="1">Class B sortase</fullName>
        <ecNumber evidence="1">3.4.22.71</ecNumber>
    </submittedName>
</protein>
<dbReference type="EMBL" id="JACMSE010000009">
    <property type="protein sequence ID" value="MBC2890108.1"/>
    <property type="molecule type" value="Genomic_DNA"/>
</dbReference>
<keyword evidence="1" id="KW-0378">Hydrolase</keyword>
<dbReference type="Proteomes" id="UP000587396">
    <property type="component" value="Unassembled WGS sequence"/>
</dbReference>
<reference evidence="1 2" key="1">
    <citation type="submission" date="2020-08" db="EMBL/GenBank/DDBJ databases">
        <authorList>
            <person name="Liu C."/>
            <person name="Sun Q."/>
        </authorList>
    </citation>
    <scope>NUCLEOTIDE SEQUENCE [LARGE SCALE GENOMIC DNA]</scope>
    <source>
        <strain evidence="1 2">N22</strain>
    </source>
</reference>
<dbReference type="InterPro" id="IPR023365">
    <property type="entry name" value="Sortase_dom-sf"/>
</dbReference>
<dbReference type="AlphaFoldDB" id="A0A842JJV9"/>
<gene>
    <name evidence="1" type="primary">srtB</name>
    <name evidence="1" type="ORF">H7313_12265</name>
</gene>
<comment type="caution">
    <text evidence="1">The sequence shown here is derived from an EMBL/GenBank/DDBJ whole genome shotgun (WGS) entry which is preliminary data.</text>
</comment>
<name>A0A842JJV9_9ACTN</name>
<proteinExistence type="predicted"/>
<dbReference type="InterPro" id="IPR009835">
    <property type="entry name" value="SrtB"/>
</dbReference>
<dbReference type="SUPFAM" id="SSF63817">
    <property type="entry name" value="Sortase"/>
    <property type="match status" value="1"/>
</dbReference>